<keyword evidence="5" id="KW-1185">Reference proteome</keyword>
<organism evidence="4 5">
    <name type="scientific">Oxynema aestuarii AP17</name>
    <dbReference type="NCBI Taxonomy" id="2064643"/>
    <lineage>
        <taxon>Bacteria</taxon>
        <taxon>Bacillati</taxon>
        <taxon>Cyanobacteriota</taxon>
        <taxon>Cyanophyceae</taxon>
        <taxon>Oscillatoriophycideae</taxon>
        <taxon>Oscillatoriales</taxon>
        <taxon>Oscillatoriaceae</taxon>
        <taxon>Oxynema</taxon>
        <taxon>Oxynema aestuarii</taxon>
    </lineage>
</organism>
<keyword evidence="2 3" id="KW-0456">Lyase</keyword>
<dbReference type="Pfam" id="PF09367">
    <property type="entry name" value="CpeS"/>
    <property type="match status" value="1"/>
</dbReference>
<comment type="similarity">
    <text evidence="1 3">Belongs to the CpcS/CpeS biliprotein lyase family.</text>
</comment>
<dbReference type="GO" id="GO:0017006">
    <property type="term" value="P:protein-tetrapyrrole linkage"/>
    <property type="evidence" value="ECO:0007669"/>
    <property type="project" value="UniProtKB-UniRule"/>
</dbReference>
<evidence type="ECO:0000256" key="3">
    <source>
        <dbReference type="HAMAP-Rule" id="MF_01459"/>
    </source>
</evidence>
<dbReference type="Gene3D" id="2.40.128.20">
    <property type="match status" value="1"/>
</dbReference>
<accession>A0A6H1U3T5</accession>
<dbReference type="KEGG" id="oxy:HCG48_02090"/>
<evidence type="ECO:0000256" key="2">
    <source>
        <dbReference type="ARBA" id="ARBA00023239"/>
    </source>
</evidence>
<dbReference type="EMBL" id="CP051167">
    <property type="protein sequence ID" value="QIZ73548.1"/>
    <property type="molecule type" value="Genomic_DNA"/>
</dbReference>
<proteinExistence type="inferred from homology"/>
<name>A0A6H1U3T5_9CYAN</name>
<dbReference type="HAMAP" id="MF_01459">
    <property type="entry name" value="Chrphore_lyase_CpxS"/>
    <property type="match status" value="1"/>
</dbReference>
<dbReference type="AlphaFoldDB" id="A0A6H1U3T5"/>
<reference evidence="4 5" key="1">
    <citation type="submission" date="2020-04" db="EMBL/GenBank/DDBJ databases">
        <authorList>
            <person name="Basu S."/>
            <person name="Maruthanayagam V."/>
            <person name="Chakraborty S."/>
            <person name="Pramanik A."/>
            <person name="Mukherjee J."/>
            <person name="Brink B."/>
        </authorList>
    </citation>
    <scope>NUCLEOTIDE SEQUENCE [LARGE SCALE GENOMIC DNA]</scope>
    <source>
        <strain evidence="4 5">AP17</strain>
    </source>
</reference>
<dbReference type="InterPro" id="IPR012674">
    <property type="entry name" value="Calycin"/>
</dbReference>
<gene>
    <name evidence="3" type="primary">cpcS</name>
    <name evidence="4" type="ORF">HCG48_02090</name>
</gene>
<sequence length="207" mass="23043">MDAMEFFRQSAGKWRSQRTTHHLAFRRAEMGDSQIEVETLEADHPKVIEICELHEVDPSRTVGGAFVTWHGSMDWDRDSENHQGSTVFALVPEADNPRRGQLLRERGYAEIVPVAGRYEIDDEDALVLTTEYETMSAIERFWFPQPNMRVRTSTVKRFGGFSSASFCTEIRMEESANGSGAATGGGGAQSANNNGANGAQFYSVLGW</sequence>
<dbReference type="EC" id="4.-.-.-" evidence="3"/>
<dbReference type="CDD" id="cd19433">
    <property type="entry name" value="lipocalin_CpcS-CpeS"/>
    <property type="match status" value="1"/>
</dbReference>
<dbReference type="RefSeq" id="WP_168571694.1">
    <property type="nucleotide sequence ID" value="NZ_CP051167.1"/>
</dbReference>
<dbReference type="Proteomes" id="UP000500857">
    <property type="component" value="Chromosome"/>
</dbReference>
<dbReference type="InterPro" id="IPR018536">
    <property type="entry name" value="CpcS/CpeS"/>
</dbReference>
<evidence type="ECO:0000313" key="5">
    <source>
        <dbReference type="Proteomes" id="UP000500857"/>
    </source>
</evidence>
<evidence type="ECO:0000313" key="4">
    <source>
        <dbReference type="EMBL" id="QIZ73548.1"/>
    </source>
</evidence>
<dbReference type="GO" id="GO:0016829">
    <property type="term" value="F:lyase activity"/>
    <property type="evidence" value="ECO:0007669"/>
    <property type="project" value="UniProtKB-KW"/>
</dbReference>
<evidence type="ECO:0000256" key="1">
    <source>
        <dbReference type="ARBA" id="ARBA00010681"/>
    </source>
</evidence>
<comment type="function">
    <text evidence="3">Covalently attaches a chromophore to Cys residue(s) of phycobiliproteins.</text>
</comment>
<protein>
    <recommendedName>
        <fullName evidence="3">Chromophore lyase CpcS/CpeS</fullName>
        <ecNumber evidence="3">4.-.-.-</ecNumber>
    </recommendedName>
</protein>